<accession>A0A835XTF9</accession>
<name>A0A835XTF9_9CHLO</name>
<proteinExistence type="predicted"/>
<keyword evidence="2" id="KW-1185">Reference proteome</keyword>
<dbReference type="AlphaFoldDB" id="A0A835XTF9"/>
<evidence type="ECO:0000313" key="1">
    <source>
        <dbReference type="EMBL" id="KAG2489352.1"/>
    </source>
</evidence>
<sequence>MVGPGAIVSIPADPVPIKPMVVSGITLEYTSLEQAMQAAGIESQAELERILAPNKAWPHPAHQDGWKLSHDAIRRDMDALLSGLERTRALVESGRALEAWQVAHLQLVVKDMYHNVHAHHDHEEEIFFPWMESRVVVPPKMSSDHKTLMALLDRTRDLAAAMRPGSAQGCKSLVSDLLSTFSTLRAHMRQHLEEEEIVGLPLMRKHFTAAELEVCEKKIVADLKPSDMAFFLRPMDMPTKRATMTRFGIPRLVQTLVLLPAVRRDARTVMHAYAELAAGEQLQRSKGARKGFLCFAA</sequence>
<evidence type="ECO:0000313" key="2">
    <source>
        <dbReference type="Proteomes" id="UP000612055"/>
    </source>
</evidence>
<dbReference type="EMBL" id="JAEHOE010000074">
    <property type="protein sequence ID" value="KAG2489352.1"/>
    <property type="molecule type" value="Genomic_DNA"/>
</dbReference>
<evidence type="ECO:0008006" key="3">
    <source>
        <dbReference type="Google" id="ProtNLM"/>
    </source>
</evidence>
<reference evidence="1" key="1">
    <citation type="journal article" date="2020" name="bioRxiv">
        <title>Comparative genomics of Chlamydomonas.</title>
        <authorList>
            <person name="Craig R.J."/>
            <person name="Hasan A.R."/>
            <person name="Ness R.W."/>
            <person name="Keightley P.D."/>
        </authorList>
    </citation>
    <scope>NUCLEOTIDE SEQUENCE</scope>
    <source>
        <strain evidence="1">CCAP 11/70</strain>
    </source>
</reference>
<protein>
    <recommendedName>
        <fullName evidence="3">Hemerythrin-like domain-containing protein</fullName>
    </recommendedName>
</protein>
<gene>
    <name evidence="1" type="ORF">HYH03_012182</name>
</gene>
<dbReference type="Proteomes" id="UP000612055">
    <property type="component" value="Unassembled WGS sequence"/>
</dbReference>
<comment type="caution">
    <text evidence="1">The sequence shown here is derived from an EMBL/GenBank/DDBJ whole genome shotgun (WGS) entry which is preliminary data.</text>
</comment>
<dbReference type="Gene3D" id="1.20.120.520">
    <property type="entry name" value="nmb1532 protein domain like"/>
    <property type="match status" value="1"/>
</dbReference>
<organism evidence="1 2">
    <name type="scientific">Edaphochlamys debaryana</name>
    <dbReference type="NCBI Taxonomy" id="47281"/>
    <lineage>
        <taxon>Eukaryota</taxon>
        <taxon>Viridiplantae</taxon>
        <taxon>Chlorophyta</taxon>
        <taxon>core chlorophytes</taxon>
        <taxon>Chlorophyceae</taxon>
        <taxon>CS clade</taxon>
        <taxon>Chlamydomonadales</taxon>
        <taxon>Chlamydomonadales incertae sedis</taxon>
        <taxon>Edaphochlamys</taxon>
    </lineage>
</organism>
<dbReference type="OrthoDB" id="527695at2759"/>
<dbReference type="CDD" id="cd12108">
    <property type="entry name" value="Hr-like"/>
    <property type="match status" value="1"/>
</dbReference>